<reference evidence="2 3" key="1">
    <citation type="journal article" date="2023" name="Plants (Basel)">
        <title>Bridging the Gap: Combining Genomics and Transcriptomics Approaches to Understand Stylosanthes scabra, an Orphan Legume from the Brazilian Caatinga.</title>
        <authorList>
            <person name="Ferreira-Neto J.R.C."/>
            <person name="da Silva M.D."/>
            <person name="Binneck E."/>
            <person name="de Melo N.F."/>
            <person name="da Silva R.H."/>
            <person name="de Melo A.L.T.M."/>
            <person name="Pandolfi V."/>
            <person name="Bustamante F.O."/>
            <person name="Brasileiro-Vidal A.C."/>
            <person name="Benko-Iseppon A.M."/>
        </authorList>
    </citation>
    <scope>NUCLEOTIDE SEQUENCE [LARGE SCALE GENOMIC DNA]</scope>
    <source>
        <tissue evidence="2">Leaves</tissue>
    </source>
</reference>
<feature type="compositionally biased region" description="Basic and acidic residues" evidence="1">
    <location>
        <begin position="26"/>
        <end position="42"/>
    </location>
</feature>
<comment type="caution">
    <text evidence="2">The sequence shown here is derived from an EMBL/GenBank/DDBJ whole genome shotgun (WGS) entry which is preliminary data.</text>
</comment>
<proteinExistence type="predicted"/>
<dbReference type="EMBL" id="JASCZI010153247">
    <property type="protein sequence ID" value="MED6177201.1"/>
    <property type="molecule type" value="Genomic_DNA"/>
</dbReference>
<sequence length="87" mass="9467">MNMMRRLKSIASGRTSISLDPGGDSGTKRAKFDQETTGKVNDELNTIDNGSKDQEHFVDTQMGDVVGTSDVYELVPNGSVESHLHGR</sequence>
<evidence type="ECO:0000256" key="1">
    <source>
        <dbReference type="SAM" id="MobiDB-lite"/>
    </source>
</evidence>
<protein>
    <submittedName>
        <fullName evidence="2">Uncharacterized protein</fullName>
    </submittedName>
</protein>
<accession>A0ABU6VVP7</accession>
<gene>
    <name evidence="2" type="ORF">PIB30_095765</name>
</gene>
<evidence type="ECO:0000313" key="3">
    <source>
        <dbReference type="Proteomes" id="UP001341840"/>
    </source>
</evidence>
<evidence type="ECO:0000313" key="2">
    <source>
        <dbReference type="EMBL" id="MED6177201.1"/>
    </source>
</evidence>
<feature type="region of interest" description="Disordered" evidence="1">
    <location>
        <begin position="1"/>
        <end position="54"/>
    </location>
</feature>
<keyword evidence="3" id="KW-1185">Reference proteome</keyword>
<name>A0ABU6VVP7_9FABA</name>
<organism evidence="2 3">
    <name type="scientific">Stylosanthes scabra</name>
    <dbReference type="NCBI Taxonomy" id="79078"/>
    <lineage>
        <taxon>Eukaryota</taxon>
        <taxon>Viridiplantae</taxon>
        <taxon>Streptophyta</taxon>
        <taxon>Embryophyta</taxon>
        <taxon>Tracheophyta</taxon>
        <taxon>Spermatophyta</taxon>
        <taxon>Magnoliopsida</taxon>
        <taxon>eudicotyledons</taxon>
        <taxon>Gunneridae</taxon>
        <taxon>Pentapetalae</taxon>
        <taxon>rosids</taxon>
        <taxon>fabids</taxon>
        <taxon>Fabales</taxon>
        <taxon>Fabaceae</taxon>
        <taxon>Papilionoideae</taxon>
        <taxon>50 kb inversion clade</taxon>
        <taxon>dalbergioids sensu lato</taxon>
        <taxon>Dalbergieae</taxon>
        <taxon>Pterocarpus clade</taxon>
        <taxon>Stylosanthes</taxon>
    </lineage>
</organism>
<dbReference type="Proteomes" id="UP001341840">
    <property type="component" value="Unassembled WGS sequence"/>
</dbReference>